<dbReference type="GeneID" id="43648863"/>
<dbReference type="AlphaFoldDB" id="A0A5N7A7X8"/>
<dbReference type="EMBL" id="ML737635">
    <property type="protein sequence ID" value="KAE8365239.1"/>
    <property type="molecule type" value="Genomic_DNA"/>
</dbReference>
<name>A0A5N7A7X8_9EURO</name>
<evidence type="ECO:0000313" key="2">
    <source>
        <dbReference type="Proteomes" id="UP000326268"/>
    </source>
</evidence>
<protein>
    <submittedName>
        <fullName evidence="1">Uncharacterized protein</fullName>
    </submittedName>
</protein>
<organism evidence="1 2">
    <name type="scientific">Aspergillus caelatus</name>
    <dbReference type="NCBI Taxonomy" id="61420"/>
    <lineage>
        <taxon>Eukaryota</taxon>
        <taxon>Fungi</taxon>
        <taxon>Dikarya</taxon>
        <taxon>Ascomycota</taxon>
        <taxon>Pezizomycotina</taxon>
        <taxon>Eurotiomycetes</taxon>
        <taxon>Eurotiomycetidae</taxon>
        <taxon>Eurotiales</taxon>
        <taxon>Aspergillaceae</taxon>
        <taxon>Aspergillus</taxon>
        <taxon>Aspergillus subgen. Circumdati</taxon>
    </lineage>
</organism>
<dbReference type="Proteomes" id="UP000326268">
    <property type="component" value="Unassembled WGS sequence"/>
</dbReference>
<reference evidence="1 2" key="1">
    <citation type="submission" date="2019-04" db="EMBL/GenBank/DDBJ databases">
        <title>Friends and foes A comparative genomics studyof 23 Aspergillus species from section Flavi.</title>
        <authorList>
            <consortium name="DOE Joint Genome Institute"/>
            <person name="Kjaerbolling I."/>
            <person name="Vesth T."/>
            <person name="Frisvad J.C."/>
            <person name="Nybo J.L."/>
            <person name="Theobald S."/>
            <person name="Kildgaard S."/>
            <person name="Isbrandt T."/>
            <person name="Kuo A."/>
            <person name="Sato A."/>
            <person name="Lyhne E.K."/>
            <person name="Kogle M.E."/>
            <person name="Wiebenga A."/>
            <person name="Kun R.S."/>
            <person name="Lubbers R.J."/>
            <person name="Makela M.R."/>
            <person name="Barry K."/>
            <person name="Chovatia M."/>
            <person name="Clum A."/>
            <person name="Daum C."/>
            <person name="Haridas S."/>
            <person name="He G."/>
            <person name="LaButti K."/>
            <person name="Lipzen A."/>
            <person name="Mondo S."/>
            <person name="Riley R."/>
            <person name="Salamov A."/>
            <person name="Simmons B.A."/>
            <person name="Magnuson J.K."/>
            <person name="Henrissat B."/>
            <person name="Mortensen U.H."/>
            <person name="Larsen T.O."/>
            <person name="Devries R.P."/>
            <person name="Grigoriev I.V."/>
            <person name="Machida M."/>
            <person name="Baker S.E."/>
            <person name="Andersen M.R."/>
        </authorList>
    </citation>
    <scope>NUCLEOTIDE SEQUENCE [LARGE SCALE GENOMIC DNA]</scope>
    <source>
        <strain evidence="1 2">CBS 763.97</strain>
    </source>
</reference>
<dbReference type="RefSeq" id="XP_031928320.1">
    <property type="nucleotide sequence ID" value="XM_032064417.1"/>
</dbReference>
<sequence>MDVQGTIRQAHGIYLEGAHRGGKFFFILYPRSARIEFNSYPSSIDCTSARSSFHGLYCFSFIEQALLRFQLIPGVAHYSNVGRLRNLPSTHNGFCRGSSTNLRSFFVFHLDNLFCSLYARPHEAGSVICRDFAMRANNQISARLYPFELFA</sequence>
<keyword evidence="2" id="KW-1185">Reference proteome</keyword>
<evidence type="ECO:0000313" key="1">
    <source>
        <dbReference type="EMBL" id="KAE8365239.1"/>
    </source>
</evidence>
<accession>A0A5N7A7X8</accession>
<gene>
    <name evidence="1" type="ORF">BDV27DRAFT_106776</name>
</gene>
<proteinExistence type="predicted"/>